<reference evidence="7 8" key="1">
    <citation type="journal article" date="2018" name="Mol. Biol. Evol.">
        <title>Broad Genomic Sampling Reveals a Smut Pathogenic Ancestry of the Fungal Clade Ustilaginomycotina.</title>
        <authorList>
            <person name="Kijpornyongpan T."/>
            <person name="Mondo S.J."/>
            <person name="Barry K."/>
            <person name="Sandor L."/>
            <person name="Lee J."/>
            <person name="Lipzen A."/>
            <person name="Pangilinan J."/>
            <person name="LaButti K."/>
            <person name="Hainaut M."/>
            <person name="Henrissat B."/>
            <person name="Grigoriev I.V."/>
            <person name="Spatafora J.W."/>
            <person name="Aime M.C."/>
        </authorList>
    </citation>
    <scope>NUCLEOTIDE SEQUENCE [LARGE SCALE GENOMIC DNA]</scope>
    <source>
        <strain evidence="7 8">MCA 3645</strain>
    </source>
</reference>
<feature type="compositionally biased region" description="Polar residues" evidence="6">
    <location>
        <begin position="660"/>
        <end position="670"/>
    </location>
</feature>
<evidence type="ECO:0000256" key="5">
    <source>
        <dbReference type="ARBA" id="ARBA00023136"/>
    </source>
</evidence>
<dbReference type="OrthoDB" id="413313at2759"/>
<protein>
    <submittedName>
        <fullName evidence="7">NCA2-domain-containing protein</fullName>
    </submittedName>
</protein>
<dbReference type="PANTHER" id="PTHR28234">
    <property type="entry name" value="NUCLEAR CONTROL OF ATPASE PROTEIN 2"/>
    <property type="match status" value="1"/>
</dbReference>
<feature type="region of interest" description="Disordered" evidence="6">
    <location>
        <begin position="654"/>
        <end position="675"/>
    </location>
</feature>
<dbReference type="Pfam" id="PF08637">
    <property type="entry name" value="NCA2"/>
    <property type="match status" value="1"/>
</dbReference>
<dbReference type="EMBL" id="KZ819192">
    <property type="protein sequence ID" value="PWZ00461.1"/>
    <property type="molecule type" value="Genomic_DNA"/>
</dbReference>
<evidence type="ECO:0000256" key="2">
    <source>
        <dbReference type="ARBA" id="ARBA00022692"/>
    </source>
</evidence>
<dbReference type="STRING" id="1882483.A0A317XT30"/>
<dbReference type="GO" id="GO:0005741">
    <property type="term" value="C:mitochondrial outer membrane"/>
    <property type="evidence" value="ECO:0007669"/>
    <property type="project" value="TreeGrafter"/>
</dbReference>
<feature type="compositionally biased region" description="Basic and acidic residues" evidence="6">
    <location>
        <begin position="250"/>
        <end position="260"/>
    </location>
</feature>
<dbReference type="InParanoid" id="A0A317XT30"/>
<organism evidence="7 8">
    <name type="scientific">Testicularia cyperi</name>
    <dbReference type="NCBI Taxonomy" id="1882483"/>
    <lineage>
        <taxon>Eukaryota</taxon>
        <taxon>Fungi</taxon>
        <taxon>Dikarya</taxon>
        <taxon>Basidiomycota</taxon>
        <taxon>Ustilaginomycotina</taxon>
        <taxon>Ustilaginomycetes</taxon>
        <taxon>Ustilaginales</taxon>
        <taxon>Anthracoideaceae</taxon>
        <taxon>Testicularia</taxon>
    </lineage>
</organism>
<evidence type="ECO:0000256" key="3">
    <source>
        <dbReference type="ARBA" id="ARBA00022989"/>
    </source>
</evidence>
<name>A0A317XT30_9BASI</name>
<dbReference type="FunCoup" id="A0A317XT30">
    <property type="interactions" value="30"/>
</dbReference>
<accession>A0A317XT30</accession>
<keyword evidence="3" id="KW-1133">Transmembrane helix</keyword>
<keyword evidence="2" id="KW-0812">Transmembrane</keyword>
<feature type="region of interest" description="Disordered" evidence="6">
    <location>
        <begin position="31"/>
        <end position="56"/>
    </location>
</feature>
<keyword evidence="4" id="KW-0496">Mitochondrion</keyword>
<comment type="subcellular location">
    <subcellularLocation>
        <location evidence="1">Mitochondrion membrane</location>
        <topology evidence="1">Multi-pass membrane protein</topology>
    </subcellularLocation>
</comment>
<evidence type="ECO:0000313" key="7">
    <source>
        <dbReference type="EMBL" id="PWZ00461.1"/>
    </source>
</evidence>
<dbReference type="Proteomes" id="UP000246740">
    <property type="component" value="Unassembled WGS sequence"/>
</dbReference>
<keyword evidence="8" id="KW-1185">Reference proteome</keyword>
<dbReference type="PANTHER" id="PTHR28234:SF1">
    <property type="entry name" value="NUCLEAR CONTROL OF ATPASE PROTEIN 2"/>
    <property type="match status" value="1"/>
</dbReference>
<gene>
    <name evidence="7" type="ORF">BCV70DRAFT_205934</name>
</gene>
<feature type="region of interest" description="Disordered" evidence="6">
    <location>
        <begin position="250"/>
        <end position="276"/>
    </location>
</feature>
<sequence>MSYSGDVFARFGPELELFDSLLSQASSLSEDNFDADASVSTDGIRDQDDDDKTDAESQLIQERKKPVQDIFAAIRPSDAASTLPSRKTLLSLLDNLDQLSSDVNGSEAAHAEELKVLALSRLVCASYAVAVDALLQDAGRLEQETWYWTEIEESMRKTLGFLVQTLPVRLARAVRETLELAAETASSTLRNTLDSSSSATIAKSLDKQTLKATLRNIVNTPNLVTSMLFPYTFHLERSITLKSLPHTKLAEKTGPGEKDNVAVTASSLSTKSKSKRQRIKSIRATMLTLTPTYLARHEAKCKRRGLIHERDQLAQRLGQLALQQDALAAEEQSLTTSTTSDPKEAVLSQLNAKLRTMTECFRDPTSSAGELAAGEHRIEMESSLSADAMLGTLRFFLKEQLPQQQDRTRLVLSPESFGQPSGLTQRWPSLVFYPLGLLVVARYLSKNWNGIEAKLQEAKETAKSFAISWVWEPCVGLLDTIRHGNEGTVIISRESLNSDLQSLERMVSDFTADKYGIKGPELEAIAARVREGDLTHVLKVYEAEMKNPVKSMVSGNLIRSLLIQIQKAKVDLEVAMSGIDKLLKSQQLLFGAVGIAPALGMLYIGQRYVRSKISGITTYRSRWQGQNYQIRAWEALRRVDRLLASSEVAPASTVGRNAVGRSSPQSSNRVQAAEDEDKQDALTHGLLLLDLSMLRSASGPLLLTLAKGNRSSAKRLQKHFLQDIRDIERGQRSAVERMWRSWGSVLHAA</sequence>
<evidence type="ECO:0000313" key="8">
    <source>
        <dbReference type="Proteomes" id="UP000246740"/>
    </source>
</evidence>
<dbReference type="InterPro" id="IPR013946">
    <property type="entry name" value="NCA2-like"/>
</dbReference>
<proteinExistence type="predicted"/>
<dbReference type="AlphaFoldDB" id="A0A317XT30"/>
<evidence type="ECO:0000256" key="6">
    <source>
        <dbReference type="SAM" id="MobiDB-lite"/>
    </source>
</evidence>
<evidence type="ECO:0000256" key="1">
    <source>
        <dbReference type="ARBA" id="ARBA00004225"/>
    </source>
</evidence>
<evidence type="ECO:0000256" key="4">
    <source>
        <dbReference type="ARBA" id="ARBA00023128"/>
    </source>
</evidence>
<keyword evidence="5" id="KW-0472">Membrane</keyword>